<evidence type="ECO:0000313" key="2">
    <source>
        <dbReference type="EMBL" id="QCD42370.1"/>
    </source>
</evidence>
<feature type="region of interest" description="Disordered" evidence="1">
    <location>
        <begin position="25"/>
        <end position="61"/>
    </location>
</feature>
<evidence type="ECO:0000256" key="1">
    <source>
        <dbReference type="SAM" id="MobiDB-lite"/>
    </source>
</evidence>
<accession>A0A4P7W4I8</accession>
<gene>
    <name evidence="2" type="ORF">E7747_08775</name>
</gene>
<sequence length="61" mass="6561">MKITKEEISPVDVRLTVAIEENDYKDDVTRNSKSLAAPTPSPDSARVTCPSANSNAVSANR</sequence>
<dbReference type="Proteomes" id="UP000297149">
    <property type="component" value="Chromosome"/>
</dbReference>
<dbReference type="KEGG" id="ddb:E7747_08775"/>
<feature type="compositionally biased region" description="Polar residues" evidence="1">
    <location>
        <begin position="50"/>
        <end position="61"/>
    </location>
</feature>
<organism evidence="2 3">
    <name type="scientific">Duncaniella dubosii</name>
    <dbReference type="NCBI Taxonomy" id="2518971"/>
    <lineage>
        <taxon>Bacteria</taxon>
        <taxon>Pseudomonadati</taxon>
        <taxon>Bacteroidota</taxon>
        <taxon>Bacteroidia</taxon>
        <taxon>Bacteroidales</taxon>
        <taxon>Muribaculaceae</taxon>
        <taxon>Duncaniella</taxon>
    </lineage>
</organism>
<protein>
    <submittedName>
        <fullName evidence="2">Uncharacterized protein</fullName>
    </submittedName>
</protein>
<reference evidence="3" key="1">
    <citation type="submission" date="2019-02" db="EMBL/GenBank/DDBJ databases">
        <title>Isolation and identification of novel species under the genus Muribaculum.</title>
        <authorList>
            <person name="Miyake S."/>
            <person name="Ding Y."/>
            <person name="Low A."/>
            <person name="Soh M."/>
            <person name="Seedorf H."/>
        </authorList>
    </citation>
    <scope>NUCLEOTIDE SEQUENCE [LARGE SCALE GENOMIC DNA]</scope>
    <source>
        <strain evidence="3">H5</strain>
    </source>
</reference>
<keyword evidence="3" id="KW-1185">Reference proteome</keyword>
<name>A0A4P7W4I8_9BACT</name>
<dbReference type="EMBL" id="CP039396">
    <property type="protein sequence ID" value="QCD42370.1"/>
    <property type="molecule type" value="Genomic_DNA"/>
</dbReference>
<dbReference type="AlphaFoldDB" id="A0A4P7W4I8"/>
<evidence type="ECO:0000313" key="3">
    <source>
        <dbReference type="Proteomes" id="UP000297149"/>
    </source>
</evidence>
<dbReference type="RefSeq" id="WP_136415481.1">
    <property type="nucleotide sequence ID" value="NZ_CP039396.1"/>
</dbReference>
<proteinExistence type="predicted"/>